<name>A0A6A3AJI2_HIBSY</name>
<dbReference type="InterPro" id="IPR055378">
    <property type="entry name" value="GH3_C"/>
</dbReference>
<dbReference type="GO" id="GO:0005737">
    <property type="term" value="C:cytoplasm"/>
    <property type="evidence" value="ECO:0007669"/>
    <property type="project" value="TreeGrafter"/>
</dbReference>
<evidence type="ECO:0000256" key="1">
    <source>
        <dbReference type="ARBA" id="ARBA00008068"/>
    </source>
</evidence>
<keyword evidence="2" id="KW-0436">Ligase</keyword>
<dbReference type="Pfam" id="PF23571">
    <property type="entry name" value="GH3_M"/>
    <property type="match status" value="1"/>
</dbReference>
<dbReference type="AlphaFoldDB" id="A0A6A3AJI2"/>
<evidence type="ECO:0000256" key="2">
    <source>
        <dbReference type="ARBA" id="ARBA00022598"/>
    </source>
</evidence>
<dbReference type="GO" id="GO:0016881">
    <property type="term" value="F:acid-amino acid ligase activity"/>
    <property type="evidence" value="ECO:0007669"/>
    <property type="project" value="TreeGrafter"/>
</dbReference>
<dbReference type="InterPro" id="IPR055377">
    <property type="entry name" value="GH3_M"/>
</dbReference>
<dbReference type="Pfam" id="PF23572">
    <property type="entry name" value="GH3_C"/>
    <property type="match status" value="1"/>
</dbReference>
<dbReference type="Pfam" id="PF03321">
    <property type="entry name" value="GH3"/>
    <property type="match status" value="1"/>
</dbReference>
<comment type="similarity">
    <text evidence="1">Belongs to the IAA-amido conjugating enzyme family.</text>
</comment>
<comment type="caution">
    <text evidence="5">The sequence shown here is derived from an EMBL/GenBank/DDBJ whole genome shotgun (WGS) entry which is preliminary data.</text>
</comment>
<feature type="domain" description="GH3 C-terminal" evidence="4">
    <location>
        <begin position="434"/>
        <end position="556"/>
    </location>
</feature>
<reference evidence="5" key="1">
    <citation type="submission" date="2019-09" db="EMBL/GenBank/DDBJ databases">
        <title>Draft genome information of white flower Hibiscus syriacus.</title>
        <authorList>
            <person name="Kim Y.-M."/>
        </authorList>
    </citation>
    <scope>NUCLEOTIDE SEQUENCE [LARGE SCALE GENOMIC DNA]</scope>
    <source>
        <strain evidence="5">YM2019G1</strain>
    </source>
</reference>
<dbReference type="PANTHER" id="PTHR31901">
    <property type="entry name" value="GH3 DOMAIN-CONTAINING PROTEIN"/>
    <property type="match status" value="1"/>
</dbReference>
<evidence type="ECO:0000313" key="6">
    <source>
        <dbReference type="Proteomes" id="UP000436088"/>
    </source>
</evidence>
<dbReference type="OrthoDB" id="10004661at2759"/>
<evidence type="ECO:0000259" key="4">
    <source>
        <dbReference type="Pfam" id="PF23572"/>
    </source>
</evidence>
<sequence length="576" mass="64660">MATTNEVEDGLKMIEELTTNAEQIQEQVLGQILKRNAGTEYLGRYLNSKTDKKLFKTNVPVVTYEDIKPYINRIANGETSNILLVEPVIEFYRSSGTSGGQPKWIPATADVSNLRTLFLTLLASVMNKNFGNLHQAGKRLEFMFTKQDTETPSGLKAVSATTSLYKDQGFRNNVSKFYTSPLEAIFCSDTNQSMYCQLLVGLVQRDEVVSVSSIFASVVLRAIKLLEDHWREFCSNISSGQISDWITDSGCRNALSLIMKPDPQLADSIRNVCSSKSWEGIIKKLWPKTKFIAAISTGVMSQYVETLKFYGGGLPLVSGVYASSEAYCGINLEPLTEPSNVSYTFLPNMAYFEFLPINKESLTMYQVDTEPVDLVHVELGQYYELLVTSYAGLYRYKVGDVLKVTGFHNSTPQFQFVERQNVILSVHTDKTTEEDLLKAVKEAKILLEPLGYISRGHTSYADTSSIPGHYVIFWELKEKEGNDGQVLDPKIMTECCYRMEESLGYIYGSNRKQNAIASLEIRVVKQGSFDALMDYYVSRGTSMTQYKTPSCINSQEAFNILDSNVIAKFFSPKTPM</sequence>
<keyword evidence="6" id="KW-1185">Reference proteome</keyword>
<protein>
    <submittedName>
        <fullName evidence="5">Indole-3-acetic acid-amido synthetase GH3.17</fullName>
    </submittedName>
</protein>
<evidence type="ECO:0000259" key="3">
    <source>
        <dbReference type="Pfam" id="PF23571"/>
    </source>
</evidence>
<evidence type="ECO:0000313" key="5">
    <source>
        <dbReference type="EMBL" id="KAE8704266.1"/>
    </source>
</evidence>
<dbReference type="PANTHER" id="PTHR31901:SF57">
    <property type="entry name" value="INDOLE-3-ACETIC ACID-AMIDO SYNTHETASE GH3.17-LIKE ISOFORM X3"/>
    <property type="match status" value="1"/>
</dbReference>
<gene>
    <name evidence="5" type="ORF">F3Y22_tig00110458pilonHSYRG00368</name>
</gene>
<dbReference type="InterPro" id="IPR004993">
    <property type="entry name" value="GH3"/>
</dbReference>
<feature type="domain" description="GH3 middle" evidence="3">
    <location>
        <begin position="343"/>
        <end position="419"/>
    </location>
</feature>
<accession>A0A6A3AJI2</accession>
<organism evidence="5 6">
    <name type="scientific">Hibiscus syriacus</name>
    <name type="common">Rose of Sharon</name>
    <dbReference type="NCBI Taxonomy" id="106335"/>
    <lineage>
        <taxon>Eukaryota</taxon>
        <taxon>Viridiplantae</taxon>
        <taxon>Streptophyta</taxon>
        <taxon>Embryophyta</taxon>
        <taxon>Tracheophyta</taxon>
        <taxon>Spermatophyta</taxon>
        <taxon>Magnoliopsida</taxon>
        <taxon>eudicotyledons</taxon>
        <taxon>Gunneridae</taxon>
        <taxon>Pentapetalae</taxon>
        <taxon>rosids</taxon>
        <taxon>malvids</taxon>
        <taxon>Malvales</taxon>
        <taxon>Malvaceae</taxon>
        <taxon>Malvoideae</taxon>
        <taxon>Hibiscus</taxon>
    </lineage>
</organism>
<dbReference type="Proteomes" id="UP000436088">
    <property type="component" value="Unassembled WGS sequence"/>
</dbReference>
<proteinExistence type="inferred from homology"/>
<dbReference type="EMBL" id="VEPZ02000994">
    <property type="protein sequence ID" value="KAE8704266.1"/>
    <property type="molecule type" value="Genomic_DNA"/>
</dbReference>